<comment type="caution">
    <text evidence="2">The sequence shown here is derived from an EMBL/GenBank/DDBJ whole genome shotgun (WGS) entry which is preliminary data.</text>
</comment>
<protein>
    <submittedName>
        <fullName evidence="2">Uncharacterized protein</fullName>
    </submittedName>
</protein>
<dbReference type="GeneID" id="85437386"/>
<evidence type="ECO:0000256" key="1">
    <source>
        <dbReference type="SAM" id="MobiDB-lite"/>
    </source>
</evidence>
<reference evidence="2" key="1">
    <citation type="submission" date="2021-06" db="EMBL/GenBank/DDBJ databases">
        <title>Comparative genomics, transcriptomics and evolutionary studies reveal genomic signatures of adaptation to plant cell wall in hemibiotrophic fungi.</title>
        <authorList>
            <consortium name="DOE Joint Genome Institute"/>
            <person name="Baroncelli R."/>
            <person name="Diaz J.F."/>
            <person name="Benocci T."/>
            <person name="Peng M."/>
            <person name="Battaglia E."/>
            <person name="Haridas S."/>
            <person name="Andreopoulos W."/>
            <person name="Labutti K."/>
            <person name="Pangilinan J."/>
            <person name="Floch G.L."/>
            <person name="Makela M.R."/>
            <person name="Henrissat B."/>
            <person name="Grigoriev I.V."/>
            <person name="Crouch J.A."/>
            <person name="De Vries R.P."/>
            <person name="Sukno S.A."/>
            <person name="Thon M.R."/>
        </authorList>
    </citation>
    <scope>NUCLEOTIDE SEQUENCE</scope>
    <source>
        <strain evidence="2">CBS 125086</strain>
    </source>
</reference>
<dbReference type="Proteomes" id="UP001230504">
    <property type="component" value="Unassembled WGS sequence"/>
</dbReference>
<sequence length="367" mass="41391">MQPDVDRHNTTQKHPRHLVPVCPSPPTPPRPLRRKRSPPRSDSLLYPPPETLSFICAIDFTGDSGHGITEVLHWLCYVISTLFRLAYPRRSPPIVIWSVSGVRWGWEMHGKHCFRKRKDANRVCLLFHSLTLSHIAIFLYEDLDLRILTPNQTNIICYLTYSDIACMHTMARRAIVVLLGQHNNRGWHINLHSHPNNHPHIIPDSPPSRNHYYSRTFLTPTQPANIAASLPATTTTTTTTYSHSLGEINPRTLTAVHFHSLSGHGALSRAAPCRLVPRHTAPHSWPAPLPPASLSAIDVSWEVRVSARYTVYHGTSQQPLSLRPLDSMMLKSGVEPLCGWLSRRQKLSLRVFGLYADHPFPDAATKA</sequence>
<dbReference type="EMBL" id="JAHLJV010000099">
    <property type="protein sequence ID" value="KAK1573073.1"/>
    <property type="molecule type" value="Genomic_DNA"/>
</dbReference>
<name>A0AAD8UYZ2_9PEZI</name>
<keyword evidence="3" id="KW-1185">Reference proteome</keyword>
<proteinExistence type="predicted"/>
<dbReference type="AlphaFoldDB" id="A0AAD8UYZ2"/>
<dbReference type="RefSeq" id="XP_060408764.1">
    <property type="nucleotide sequence ID" value="XM_060553146.1"/>
</dbReference>
<gene>
    <name evidence="2" type="ORF">LY79DRAFT_417610</name>
</gene>
<evidence type="ECO:0000313" key="3">
    <source>
        <dbReference type="Proteomes" id="UP001230504"/>
    </source>
</evidence>
<accession>A0AAD8UYZ2</accession>
<evidence type="ECO:0000313" key="2">
    <source>
        <dbReference type="EMBL" id="KAK1573073.1"/>
    </source>
</evidence>
<organism evidence="2 3">
    <name type="scientific">Colletotrichum navitas</name>
    <dbReference type="NCBI Taxonomy" id="681940"/>
    <lineage>
        <taxon>Eukaryota</taxon>
        <taxon>Fungi</taxon>
        <taxon>Dikarya</taxon>
        <taxon>Ascomycota</taxon>
        <taxon>Pezizomycotina</taxon>
        <taxon>Sordariomycetes</taxon>
        <taxon>Hypocreomycetidae</taxon>
        <taxon>Glomerellales</taxon>
        <taxon>Glomerellaceae</taxon>
        <taxon>Colletotrichum</taxon>
        <taxon>Colletotrichum graminicola species complex</taxon>
    </lineage>
</organism>
<feature type="region of interest" description="Disordered" evidence="1">
    <location>
        <begin position="1"/>
        <end position="45"/>
    </location>
</feature>